<comment type="subunit">
    <text evidence="3">Monomer.</text>
</comment>
<dbReference type="PANTHER" id="PTHR11306">
    <property type="entry name" value="NIEMANN PICK TYPE C2 PROTEIN NPC2-RELATED"/>
    <property type="match status" value="1"/>
</dbReference>
<dbReference type="EMBL" id="BSDZ01000022">
    <property type="protein sequence ID" value="GLI65062.1"/>
    <property type="molecule type" value="Genomic_DNA"/>
</dbReference>
<comment type="similarity">
    <text evidence="2">Belongs to the NPC2 family.</text>
</comment>
<sequence>MIQLLAHLARSSQKLEHLLSSRAAGDRSRTTTTADKMTWAPCDEGLTAFTPSSVTLSPDPPVIGSAATFVITGTIDEELQGGSVDMTVSFSGFPIFSSSSDLCTKTTCPVPAGPISLTLEELLPPIAPPGDYGLQVVARNPDGAELACVNVNFSLVLPGGGTNVASALKMKLYDWLKSVGGTVHGLKSKSDGFQQQVLGRSNFYVMNRRR</sequence>
<feature type="domain" description="MD-2-related lipid-recognition" evidence="7">
    <location>
        <begin position="39"/>
        <end position="153"/>
    </location>
</feature>
<reference evidence="8 9" key="1">
    <citation type="journal article" date="2023" name="IScience">
        <title>Expanded male sex-determining region conserved during the evolution of homothallism in the green alga Volvox.</title>
        <authorList>
            <person name="Yamamoto K."/>
            <person name="Matsuzaki R."/>
            <person name="Mahakham W."/>
            <person name="Heman W."/>
            <person name="Sekimoto H."/>
            <person name="Kawachi M."/>
            <person name="Minakuchi Y."/>
            <person name="Toyoda A."/>
            <person name="Nozaki H."/>
        </authorList>
    </citation>
    <scope>NUCLEOTIDE SEQUENCE [LARGE SCALE GENOMIC DNA]</scope>
    <source>
        <strain evidence="8 9">NIES-4468</strain>
    </source>
</reference>
<name>A0ABQ5S6V1_9CHLO</name>
<keyword evidence="9" id="KW-1185">Reference proteome</keyword>
<keyword evidence="6" id="KW-0445">Lipid transport</keyword>
<protein>
    <recommendedName>
        <fullName evidence="7">MD-2-related lipid-recognition domain-containing protein</fullName>
    </recommendedName>
</protein>
<accession>A0ABQ5S6V1</accession>
<dbReference type="InterPro" id="IPR039670">
    <property type="entry name" value="NPC2-like"/>
</dbReference>
<dbReference type="InterPro" id="IPR014756">
    <property type="entry name" value="Ig_E-set"/>
</dbReference>
<dbReference type="InterPro" id="IPR003172">
    <property type="entry name" value="ML_dom"/>
</dbReference>
<evidence type="ECO:0000256" key="5">
    <source>
        <dbReference type="ARBA" id="ARBA00022729"/>
    </source>
</evidence>
<proteinExistence type="inferred from homology"/>
<organism evidence="8 9">
    <name type="scientific">Volvox africanus</name>
    <dbReference type="NCBI Taxonomy" id="51714"/>
    <lineage>
        <taxon>Eukaryota</taxon>
        <taxon>Viridiplantae</taxon>
        <taxon>Chlorophyta</taxon>
        <taxon>core chlorophytes</taxon>
        <taxon>Chlorophyceae</taxon>
        <taxon>CS clade</taxon>
        <taxon>Chlamydomonadales</taxon>
        <taxon>Volvocaceae</taxon>
        <taxon>Volvox</taxon>
    </lineage>
</organism>
<evidence type="ECO:0000313" key="8">
    <source>
        <dbReference type="EMBL" id="GLI65062.1"/>
    </source>
</evidence>
<evidence type="ECO:0000256" key="3">
    <source>
        <dbReference type="ARBA" id="ARBA00011245"/>
    </source>
</evidence>
<dbReference type="PANTHER" id="PTHR11306:SF0">
    <property type="entry name" value="PHOSPHATIDYLGLYCEROL_PHOSPHATIDYLINOSITOL TRANSFER PROTEIN"/>
    <property type="match status" value="1"/>
</dbReference>
<keyword evidence="4" id="KW-0813">Transport</keyword>
<evidence type="ECO:0000256" key="2">
    <source>
        <dbReference type="ARBA" id="ARBA00006370"/>
    </source>
</evidence>
<dbReference type="Proteomes" id="UP001165090">
    <property type="component" value="Unassembled WGS sequence"/>
</dbReference>
<keyword evidence="5" id="KW-0732">Signal</keyword>
<comment type="function">
    <text evidence="1">Catalyzes the intermembrane transfer of phosphatidylglycerol and phosphatidylinositol.</text>
</comment>
<evidence type="ECO:0000256" key="6">
    <source>
        <dbReference type="ARBA" id="ARBA00023055"/>
    </source>
</evidence>
<evidence type="ECO:0000313" key="9">
    <source>
        <dbReference type="Proteomes" id="UP001165090"/>
    </source>
</evidence>
<gene>
    <name evidence="8" type="ORF">VaNZ11_008476</name>
</gene>
<dbReference type="Gene3D" id="2.60.40.770">
    <property type="match status" value="1"/>
</dbReference>
<evidence type="ECO:0000259" key="7">
    <source>
        <dbReference type="SMART" id="SM00737"/>
    </source>
</evidence>
<evidence type="ECO:0000256" key="1">
    <source>
        <dbReference type="ARBA" id="ARBA00002053"/>
    </source>
</evidence>
<comment type="caution">
    <text evidence="8">The sequence shown here is derived from an EMBL/GenBank/DDBJ whole genome shotgun (WGS) entry which is preliminary data.</text>
</comment>
<dbReference type="Pfam" id="PF02221">
    <property type="entry name" value="E1_DerP2_DerF2"/>
    <property type="match status" value="1"/>
</dbReference>
<dbReference type="SUPFAM" id="SSF81296">
    <property type="entry name" value="E set domains"/>
    <property type="match status" value="1"/>
</dbReference>
<dbReference type="SMART" id="SM00737">
    <property type="entry name" value="ML"/>
    <property type="match status" value="1"/>
</dbReference>
<evidence type="ECO:0000256" key="4">
    <source>
        <dbReference type="ARBA" id="ARBA00022448"/>
    </source>
</evidence>